<dbReference type="EMBL" id="AP022607">
    <property type="protein sequence ID" value="BBZ15290.1"/>
    <property type="molecule type" value="Genomic_DNA"/>
</dbReference>
<dbReference type="Pfam" id="PF13338">
    <property type="entry name" value="AbiEi_4"/>
    <property type="match status" value="1"/>
</dbReference>
<dbReference type="RefSeq" id="WP_083134025.1">
    <property type="nucleotide sequence ID" value="NZ_AP022607.1"/>
</dbReference>
<reference evidence="3 4" key="1">
    <citation type="submission" date="2016-12" db="EMBL/GenBank/DDBJ databases">
        <title>The new phylogeny of genus Mycobacterium.</title>
        <authorList>
            <person name="Tortoli E."/>
            <person name="Trovato A."/>
            <person name="Cirillo D.M."/>
        </authorList>
    </citation>
    <scope>NUCLEOTIDE SEQUENCE [LARGE SCALE GENOMIC DNA]</scope>
    <source>
        <strain evidence="3 4">DSM 44624</strain>
    </source>
</reference>
<reference evidence="2" key="3">
    <citation type="submission" date="2020-02" db="EMBL/GenBank/DDBJ databases">
        <authorList>
            <person name="Matsumoto Y."/>
            <person name="Kinjo T."/>
            <person name="Motooka D."/>
            <person name="Nabeya D."/>
            <person name="Jung N."/>
            <person name="Uechi K."/>
            <person name="Horii T."/>
            <person name="Iida T."/>
            <person name="Fujita J."/>
            <person name="Nakamura S."/>
        </authorList>
    </citation>
    <scope>NUCLEOTIDE SEQUENCE</scope>
    <source>
        <strain evidence="2">JCM 12687</strain>
        <plasmid evidence="2">pJCM12687</plasmid>
    </source>
</reference>
<protein>
    <recommendedName>
        <fullName evidence="1">AbiEi antitoxin N-terminal domain-containing protein</fullName>
    </recommendedName>
</protein>
<feature type="domain" description="AbiEi antitoxin N-terminal" evidence="1">
    <location>
        <begin position="13"/>
        <end position="57"/>
    </location>
</feature>
<dbReference type="InterPro" id="IPR025159">
    <property type="entry name" value="AbiEi_N"/>
</dbReference>
<accession>A0A7I7WDV6</accession>
<dbReference type="OrthoDB" id="3192636at2"/>
<proteinExistence type="predicted"/>
<keyword evidence="2" id="KW-0614">Plasmid</keyword>
<evidence type="ECO:0000313" key="5">
    <source>
        <dbReference type="Proteomes" id="UP000467379"/>
    </source>
</evidence>
<evidence type="ECO:0000313" key="2">
    <source>
        <dbReference type="EMBL" id="BBZ15290.1"/>
    </source>
</evidence>
<evidence type="ECO:0000313" key="4">
    <source>
        <dbReference type="Proteomes" id="UP000192441"/>
    </source>
</evidence>
<sequence length="189" mass="21379">MTKTPLARDELWDIASTQLGFVTAQQAVALGVDKFALQMLVHRGTLTRVAHGVYRFPRFPVSQYDPYMLAVLWTRAPEACLSHETALDAYEISDVNPNRIHVTIAKRRRLRRTGGDDYVIHRQDLAPTQIGWWQEIPTVTPATAIAQCIAYGTPTYLLRQAIERGHAQGYLKAAERDELAKQLEARHES</sequence>
<gene>
    <name evidence="3" type="ORF">BST20_24560</name>
    <name evidence="2" type="ORF">MBRA_54850</name>
</gene>
<geneLocation type="plasmid" evidence="2 5">
    <name>pJCM12687</name>
</geneLocation>
<dbReference type="Proteomes" id="UP000192441">
    <property type="component" value="Unassembled WGS sequence"/>
</dbReference>
<dbReference type="AlphaFoldDB" id="A0A7I7WDV6"/>
<organism evidence="3 4">
    <name type="scientific">Mycobacterium branderi</name>
    <dbReference type="NCBI Taxonomy" id="43348"/>
    <lineage>
        <taxon>Bacteria</taxon>
        <taxon>Bacillati</taxon>
        <taxon>Actinomycetota</taxon>
        <taxon>Actinomycetes</taxon>
        <taxon>Mycobacteriales</taxon>
        <taxon>Mycobacteriaceae</taxon>
        <taxon>Mycobacterium</taxon>
    </lineage>
</organism>
<dbReference type="EMBL" id="MVHM01000023">
    <property type="protein sequence ID" value="ORA32579.1"/>
    <property type="molecule type" value="Genomic_DNA"/>
</dbReference>
<keyword evidence="5" id="KW-1185">Reference proteome</keyword>
<evidence type="ECO:0000313" key="3">
    <source>
        <dbReference type="EMBL" id="ORA32579.1"/>
    </source>
</evidence>
<dbReference type="Proteomes" id="UP000467379">
    <property type="component" value="Plasmid pJCM12687"/>
</dbReference>
<reference evidence="2 5" key="2">
    <citation type="journal article" date="2019" name="Emerg. Microbes Infect.">
        <title>Comprehensive subspecies identification of 175 nontuberculous mycobacteria species based on 7547 genomic profiles.</title>
        <authorList>
            <person name="Matsumoto Y."/>
            <person name="Kinjo T."/>
            <person name="Motooka D."/>
            <person name="Nabeya D."/>
            <person name="Jung N."/>
            <person name="Uechi K."/>
            <person name="Horii T."/>
            <person name="Iida T."/>
            <person name="Fujita J."/>
            <person name="Nakamura S."/>
        </authorList>
    </citation>
    <scope>NUCLEOTIDE SEQUENCE [LARGE SCALE GENOMIC DNA]</scope>
    <source>
        <strain evidence="2 5">JCM 12687</strain>
        <plasmid evidence="2">pJCM12687</plasmid>
    </source>
</reference>
<name>A0A7I7WDV6_9MYCO</name>
<evidence type="ECO:0000259" key="1">
    <source>
        <dbReference type="Pfam" id="PF13338"/>
    </source>
</evidence>